<dbReference type="EMBL" id="VULX01000020">
    <property type="protein sequence ID" value="MSR92013.1"/>
    <property type="molecule type" value="Genomic_DNA"/>
</dbReference>
<evidence type="ECO:0000313" key="2">
    <source>
        <dbReference type="EMBL" id="MSR92013.1"/>
    </source>
</evidence>
<keyword evidence="1" id="KW-1133">Transmembrane helix</keyword>
<feature type="transmembrane region" description="Helical" evidence="1">
    <location>
        <begin position="177"/>
        <end position="199"/>
    </location>
</feature>
<dbReference type="AlphaFoldDB" id="A0A7X2T2J5"/>
<dbReference type="Proteomes" id="UP000460287">
    <property type="component" value="Unassembled WGS sequence"/>
</dbReference>
<keyword evidence="3" id="KW-1185">Reference proteome</keyword>
<reference evidence="2 3" key="1">
    <citation type="submission" date="2019-08" db="EMBL/GenBank/DDBJ databases">
        <title>In-depth cultivation of the pig gut microbiome towards novel bacterial diversity and tailored functional studies.</title>
        <authorList>
            <person name="Wylensek D."/>
            <person name="Hitch T.C.A."/>
            <person name="Clavel T."/>
        </authorList>
    </citation>
    <scope>NUCLEOTIDE SEQUENCE [LARGE SCALE GENOMIC DNA]</scope>
    <source>
        <strain evidence="2 3">WCA-383-APC-5B</strain>
    </source>
</reference>
<proteinExistence type="predicted"/>
<evidence type="ECO:0000313" key="3">
    <source>
        <dbReference type="Proteomes" id="UP000460287"/>
    </source>
</evidence>
<keyword evidence="1" id="KW-0472">Membrane</keyword>
<feature type="transmembrane region" description="Helical" evidence="1">
    <location>
        <begin position="137"/>
        <end position="157"/>
    </location>
</feature>
<accession>A0A7X2T2J5</accession>
<dbReference type="RefSeq" id="WP_154531911.1">
    <property type="nucleotide sequence ID" value="NZ_VULX01000020.1"/>
</dbReference>
<organism evidence="2 3">
    <name type="scientific">Inconstantimicrobium porci</name>
    <dbReference type="NCBI Taxonomy" id="2652291"/>
    <lineage>
        <taxon>Bacteria</taxon>
        <taxon>Bacillati</taxon>
        <taxon>Bacillota</taxon>
        <taxon>Clostridia</taxon>
        <taxon>Eubacteriales</taxon>
        <taxon>Clostridiaceae</taxon>
        <taxon>Inconstantimicrobium</taxon>
    </lineage>
</organism>
<keyword evidence="1" id="KW-0812">Transmembrane</keyword>
<protein>
    <submittedName>
        <fullName evidence="2">Uncharacterized protein</fullName>
    </submittedName>
</protein>
<name>A0A7X2T2J5_9CLOT</name>
<comment type="caution">
    <text evidence="2">The sequence shown here is derived from an EMBL/GenBank/DDBJ whole genome shotgun (WGS) entry which is preliminary data.</text>
</comment>
<evidence type="ECO:0000256" key="1">
    <source>
        <dbReference type="SAM" id="Phobius"/>
    </source>
</evidence>
<sequence length="204" mass="21844">MALKNSFYDAVKDKNIRRLRIMMSDSLLVDPTFREFTEMDEVASSVEGLYEPFDGRPLETDESNWNDDYMSKQMVQVVSNFSHERIEHLKSVIRYLRPVTKTVNSNVSKASNNPEVKRNMSYEEQKRQDQLSGRYRGVKIATGAVAGAVVGGVIASATEVTVAEGAIAGVTVVGGTIAGAVVGGAIVGAVVGGVAVAVITNGGD</sequence>
<gene>
    <name evidence="2" type="ORF">FYJ33_11560</name>
</gene>